<organism evidence="3 4">
    <name type="scientific">candidate division WWE3 bacterium CG_4_10_14_0_2_um_filter_42_8</name>
    <dbReference type="NCBI Taxonomy" id="1975074"/>
    <lineage>
        <taxon>Bacteria</taxon>
        <taxon>Katanobacteria</taxon>
    </lineage>
</organism>
<sequence length="219" mass="23738">IIITLLQIISFLAFYQGLTKAQVSLVSPLSSSWALVTTILSLIFLKETLTASEAIAITFIVISIFLLSINLGQLIKTKKMSVFAGVKEGIVAMGGFGISMFLIVLVSRTLGWFLPVFFFRLLAVFFLLLYLVFKKNQSFKKQTLSNLFLVIPIGLFDVGAFIAYGIGVRGERASIVAAVAGAFPLVTIILAKIFFKEKIVVNQAIGIIGIIGGLVILAL</sequence>
<feature type="transmembrane region" description="Helical" evidence="1">
    <location>
        <begin position="112"/>
        <end position="133"/>
    </location>
</feature>
<comment type="caution">
    <text evidence="3">The sequence shown here is derived from an EMBL/GenBank/DDBJ whole genome shotgun (WGS) entry which is preliminary data.</text>
</comment>
<evidence type="ECO:0000313" key="3">
    <source>
        <dbReference type="EMBL" id="PIZ42308.1"/>
    </source>
</evidence>
<dbReference type="InterPro" id="IPR000620">
    <property type="entry name" value="EamA_dom"/>
</dbReference>
<dbReference type="GO" id="GO:0016020">
    <property type="term" value="C:membrane"/>
    <property type="evidence" value="ECO:0007669"/>
    <property type="project" value="InterPro"/>
</dbReference>
<feature type="transmembrane region" description="Helical" evidence="1">
    <location>
        <begin position="84"/>
        <end position="106"/>
    </location>
</feature>
<gene>
    <name evidence="3" type="ORF">COY34_03055</name>
</gene>
<feature type="domain" description="EamA" evidence="2">
    <location>
        <begin position="3"/>
        <end position="68"/>
    </location>
</feature>
<dbReference type="Pfam" id="PF00892">
    <property type="entry name" value="EamA"/>
    <property type="match status" value="2"/>
</dbReference>
<name>A0A2M7TB50_UNCKA</name>
<keyword evidence="1" id="KW-1133">Transmembrane helix</keyword>
<keyword evidence="1" id="KW-0812">Transmembrane</keyword>
<dbReference type="Proteomes" id="UP000230970">
    <property type="component" value="Unassembled WGS sequence"/>
</dbReference>
<evidence type="ECO:0000313" key="4">
    <source>
        <dbReference type="Proteomes" id="UP000230970"/>
    </source>
</evidence>
<feature type="transmembrane region" description="Helical" evidence="1">
    <location>
        <begin position="200"/>
        <end position="218"/>
    </location>
</feature>
<proteinExistence type="predicted"/>
<dbReference type="EMBL" id="PFNJ01000075">
    <property type="protein sequence ID" value="PIZ42308.1"/>
    <property type="molecule type" value="Genomic_DNA"/>
</dbReference>
<accession>A0A2M7TB50</accession>
<feature type="non-terminal residue" evidence="3">
    <location>
        <position position="1"/>
    </location>
</feature>
<feature type="transmembrane region" description="Helical" evidence="1">
    <location>
        <begin position="173"/>
        <end position="195"/>
    </location>
</feature>
<dbReference type="InterPro" id="IPR037185">
    <property type="entry name" value="EmrE-like"/>
</dbReference>
<feature type="transmembrane region" description="Helical" evidence="1">
    <location>
        <begin position="145"/>
        <end position="167"/>
    </location>
</feature>
<feature type="domain" description="EamA" evidence="2">
    <location>
        <begin position="90"/>
        <end position="217"/>
    </location>
</feature>
<evidence type="ECO:0000256" key="1">
    <source>
        <dbReference type="SAM" id="Phobius"/>
    </source>
</evidence>
<dbReference type="Gene3D" id="1.10.3730.20">
    <property type="match status" value="2"/>
</dbReference>
<keyword evidence="1" id="KW-0472">Membrane</keyword>
<evidence type="ECO:0000259" key="2">
    <source>
        <dbReference type="Pfam" id="PF00892"/>
    </source>
</evidence>
<protein>
    <recommendedName>
        <fullName evidence="2">EamA domain-containing protein</fullName>
    </recommendedName>
</protein>
<feature type="transmembrane region" description="Helical" evidence="1">
    <location>
        <begin position="54"/>
        <end position="72"/>
    </location>
</feature>
<reference evidence="4" key="1">
    <citation type="submission" date="2017-09" db="EMBL/GenBank/DDBJ databases">
        <title>Depth-based differentiation of microbial function through sediment-hosted aquifers and enrichment of novel symbionts in the deep terrestrial subsurface.</title>
        <authorList>
            <person name="Probst A.J."/>
            <person name="Ladd B."/>
            <person name="Jarett J.K."/>
            <person name="Geller-Mcgrath D.E."/>
            <person name="Sieber C.M.K."/>
            <person name="Emerson J.B."/>
            <person name="Anantharaman K."/>
            <person name="Thomas B.C."/>
            <person name="Malmstrom R."/>
            <person name="Stieglmeier M."/>
            <person name="Klingl A."/>
            <person name="Woyke T."/>
            <person name="Ryan C.M."/>
            <person name="Banfield J.F."/>
        </authorList>
    </citation>
    <scope>NUCLEOTIDE SEQUENCE [LARGE SCALE GENOMIC DNA]</scope>
</reference>
<dbReference type="SUPFAM" id="SSF103481">
    <property type="entry name" value="Multidrug resistance efflux transporter EmrE"/>
    <property type="match status" value="2"/>
</dbReference>
<dbReference type="AlphaFoldDB" id="A0A2M7TB50"/>